<keyword evidence="6" id="KW-0406">Ion transport</keyword>
<evidence type="ECO:0000259" key="7">
    <source>
        <dbReference type="Pfam" id="PF00006"/>
    </source>
</evidence>
<keyword evidence="9" id="KW-1185">Reference proteome</keyword>
<proteinExistence type="inferred from homology"/>
<keyword evidence="5" id="KW-1278">Translocase</keyword>
<dbReference type="PANTHER" id="PTHR43607:SF1">
    <property type="entry name" value="H(+)-TRANSPORTING TWO-SECTOR ATPASE"/>
    <property type="match status" value="1"/>
</dbReference>
<dbReference type="Gene3D" id="3.40.50.300">
    <property type="entry name" value="P-loop containing nucleotide triphosphate hydrolases"/>
    <property type="match status" value="1"/>
</dbReference>
<keyword evidence="2" id="KW-0813">Transport</keyword>
<reference evidence="8 9" key="1">
    <citation type="journal article" date="2020" name="IScience">
        <title>Genome Sequencing of the Endangered Kingdonia uniflora (Circaeasteraceae, Ranunculales) Reveals Potential Mechanisms of Evolutionary Specialization.</title>
        <authorList>
            <person name="Sun Y."/>
            <person name="Deng T."/>
            <person name="Zhang A."/>
            <person name="Moore M.J."/>
            <person name="Landis J.B."/>
            <person name="Lin N."/>
            <person name="Zhang H."/>
            <person name="Zhang X."/>
            <person name="Huang J."/>
            <person name="Zhang X."/>
            <person name="Sun H."/>
            <person name="Wang H."/>
        </authorList>
    </citation>
    <scope>NUCLEOTIDE SEQUENCE [LARGE SCALE GENOMIC DNA]</scope>
    <source>
        <strain evidence="8">TB1705</strain>
        <tissue evidence="8">Leaf</tissue>
    </source>
</reference>
<feature type="domain" description="ATPase F1/V1/A1 complex alpha/beta subunit nucleotide-binding" evidence="7">
    <location>
        <begin position="137"/>
        <end position="200"/>
    </location>
</feature>
<keyword evidence="3" id="KW-0547">Nucleotide-binding</keyword>
<dbReference type="GO" id="GO:0046034">
    <property type="term" value="P:ATP metabolic process"/>
    <property type="evidence" value="ECO:0007669"/>
    <property type="project" value="InterPro"/>
</dbReference>
<dbReference type="Proteomes" id="UP000541444">
    <property type="component" value="Unassembled WGS sequence"/>
</dbReference>
<evidence type="ECO:0000313" key="8">
    <source>
        <dbReference type="EMBL" id="KAF6167592.1"/>
    </source>
</evidence>
<evidence type="ECO:0000256" key="6">
    <source>
        <dbReference type="ARBA" id="ARBA00023065"/>
    </source>
</evidence>
<protein>
    <recommendedName>
        <fullName evidence="7">ATPase F1/V1/A1 complex alpha/beta subunit nucleotide-binding domain-containing protein</fullName>
    </recommendedName>
</protein>
<name>A0A7J7NKW2_9MAGN</name>
<dbReference type="GO" id="GO:0046961">
    <property type="term" value="F:proton-transporting ATPase activity, rotational mechanism"/>
    <property type="evidence" value="ECO:0007669"/>
    <property type="project" value="InterPro"/>
</dbReference>
<organism evidence="8 9">
    <name type="scientific">Kingdonia uniflora</name>
    <dbReference type="NCBI Taxonomy" id="39325"/>
    <lineage>
        <taxon>Eukaryota</taxon>
        <taxon>Viridiplantae</taxon>
        <taxon>Streptophyta</taxon>
        <taxon>Embryophyta</taxon>
        <taxon>Tracheophyta</taxon>
        <taxon>Spermatophyta</taxon>
        <taxon>Magnoliopsida</taxon>
        <taxon>Ranunculales</taxon>
        <taxon>Circaeasteraceae</taxon>
        <taxon>Kingdonia</taxon>
    </lineage>
</organism>
<evidence type="ECO:0000256" key="4">
    <source>
        <dbReference type="ARBA" id="ARBA00022840"/>
    </source>
</evidence>
<evidence type="ECO:0000256" key="2">
    <source>
        <dbReference type="ARBA" id="ARBA00022448"/>
    </source>
</evidence>
<evidence type="ECO:0000256" key="5">
    <source>
        <dbReference type="ARBA" id="ARBA00022967"/>
    </source>
</evidence>
<dbReference type="GO" id="GO:0000325">
    <property type="term" value="C:plant-type vacuole"/>
    <property type="evidence" value="ECO:0007669"/>
    <property type="project" value="TreeGrafter"/>
</dbReference>
<dbReference type="AlphaFoldDB" id="A0A7J7NKW2"/>
<evidence type="ECO:0000256" key="3">
    <source>
        <dbReference type="ARBA" id="ARBA00022741"/>
    </source>
</evidence>
<dbReference type="PANTHER" id="PTHR43607">
    <property type="entry name" value="V-TYPE PROTON ATPASE CATALYTIC SUBUNIT A"/>
    <property type="match status" value="1"/>
</dbReference>
<evidence type="ECO:0000313" key="9">
    <source>
        <dbReference type="Proteomes" id="UP000541444"/>
    </source>
</evidence>
<comment type="similarity">
    <text evidence="1">Belongs to the ATPase alpha/beta chains family.</text>
</comment>
<dbReference type="GO" id="GO:0005524">
    <property type="term" value="F:ATP binding"/>
    <property type="evidence" value="ECO:0007669"/>
    <property type="project" value="UniProtKB-KW"/>
</dbReference>
<dbReference type="InterPro" id="IPR022878">
    <property type="entry name" value="V-ATPase_asu"/>
</dbReference>
<dbReference type="SUPFAM" id="SSF52540">
    <property type="entry name" value="P-loop containing nucleoside triphosphate hydrolases"/>
    <property type="match status" value="1"/>
</dbReference>
<dbReference type="InterPro" id="IPR027417">
    <property type="entry name" value="P-loop_NTPase"/>
</dbReference>
<accession>A0A7J7NKW2</accession>
<dbReference type="Pfam" id="PF00006">
    <property type="entry name" value="ATP-synt_ab"/>
    <property type="match status" value="1"/>
</dbReference>
<evidence type="ECO:0000256" key="1">
    <source>
        <dbReference type="ARBA" id="ARBA00008936"/>
    </source>
</evidence>
<comment type="caution">
    <text evidence="8">The sequence shown here is derived from an EMBL/GenBank/DDBJ whole genome shotgun (WGS) entry which is preliminary data.</text>
</comment>
<dbReference type="EMBL" id="JACGCM010000723">
    <property type="protein sequence ID" value="KAF6167592.1"/>
    <property type="molecule type" value="Genomic_DNA"/>
</dbReference>
<sequence>MVDSILSMNSYSVQSKDEQVLNESTMSNIGGTADLYNLKEMDPPNTLMCVLHSYQIEAFYWMSKSEEGIDVKEATNTLHPCWEAYNLTDKKYCIHMMERKKSDPKLLRFFTGLQTWTVYTPRPVASKLAADTALLTGQRVLHALFPSILEVTCAIPGDFDCGKSIISQALSRYYNFNNVVYAGCGERGNEMAEVLMNFSQLTMTLPEGRK</sequence>
<gene>
    <name evidence="8" type="ORF">GIB67_031175</name>
</gene>
<dbReference type="InterPro" id="IPR000194">
    <property type="entry name" value="ATPase_F1/V1/A1_a/bsu_nucl-bd"/>
</dbReference>
<keyword evidence="4" id="KW-0067">ATP-binding</keyword>
<dbReference type="OrthoDB" id="1698814at2759"/>